<feature type="region of interest" description="Disordered" evidence="2">
    <location>
        <begin position="590"/>
        <end position="637"/>
    </location>
</feature>
<accession>A0A9N9LQY6</accession>
<dbReference type="Proteomes" id="UP000701801">
    <property type="component" value="Unassembled WGS sequence"/>
</dbReference>
<feature type="compositionally biased region" description="Basic and acidic residues" evidence="2">
    <location>
        <begin position="615"/>
        <end position="625"/>
    </location>
</feature>
<sequence length="652" mass="72545">MSSSKRKRADRSHVSQTEAEYNALKDKVLEQAAENKRLVDQVNGLVVEKRELTEHIVECGALTGLKPSIRAMVASHPDAAILLHKAVNKIMDDTNEKAHDTYTLNHCLLVFGKCLAGSEDLLSLPEGSSLAYNFTIRWAVRFYEEAESRVFWLQNQDFHVSDTKTVNLLSRIMEKLDKEQEGFTNAAGKSLLDRRNLIMTSFLKGKQPISKDVAPDNGLNNRISSGACRQNGILYVSRMTATPEAEPPEPPEPANYSSPPVNTRSRESISSASVHGRAGAPDQTTTPNIPDDSHVSASEIQLPDIEIGLSPSIGPLELTRRRIMFYSRLEKENTAETEAYGLKVFAEALEKPLFGIFKAESYERLKTLIESHENGRLEVGGAYKDGVKTAEMLCGETSLPRPARKLYSATASILRTVDVGKGRGNKGFDPYSTLARTVAMIDYVQEIEAFEEDMLLEDPAIIKYLEENNLKLEGNLVSVIISLFAKNLAIENAVFRRLRTKCLPLWMLSQKFGRGIVVIFAVGGNLASHTHKWTTAETEEVADTLMKTLPEFKEICSLAESNILTPIEKGLDLMPVQESNTIIGLFSGRREDQTGMQQHTTAPDDVDQLEFDGDSSDKPKVDRKPIAKKRTKSKESKLEVMNDYAPYDMESD</sequence>
<feature type="coiled-coil region" evidence="1">
    <location>
        <begin position="14"/>
        <end position="41"/>
    </location>
</feature>
<keyword evidence="1" id="KW-0175">Coiled coil</keyword>
<keyword evidence="4" id="KW-1185">Reference proteome</keyword>
<organism evidence="3 4">
    <name type="scientific">Hymenoscyphus albidus</name>
    <dbReference type="NCBI Taxonomy" id="595503"/>
    <lineage>
        <taxon>Eukaryota</taxon>
        <taxon>Fungi</taxon>
        <taxon>Dikarya</taxon>
        <taxon>Ascomycota</taxon>
        <taxon>Pezizomycotina</taxon>
        <taxon>Leotiomycetes</taxon>
        <taxon>Helotiales</taxon>
        <taxon>Helotiaceae</taxon>
        <taxon>Hymenoscyphus</taxon>
    </lineage>
</organism>
<comment type="caution">
    <text evidence="3">The sequence shown here is derived from an EMBL/GenBank/DDBJ whole genome shotgun (WGS) entry which is preliminary data.</text>
</comment>
<gene>
    <name evidence="3" type="ORF">HYALB_00012350</name>
</gene>
<dbReference type="EMBL" id="CAJVRM010000288">
    <property type="protein sequence ID" value="CAG8978953.1"/>
    <property type="molecule type" value="Genomic_DNA"/>
</dbReference>
<evidence type="ECO:0000256" key="1">
    <source>
        <dbReference type="SAM" id="Coils"/>
    </source>
</evidence>
<evidence type="ECO:0000313" key="4">
    <source>
        <dbReference type="Proteomes" id="UP000701801"/>
    </source>
</evidence>
<feature type="compositionally biased region" description="Polar residues" evidence="2">
    <location>
        <begin position="255"/>
        <end position="273"/>
    </location>
</feature>
<feature type="region of interest" description="Disordered" evidence="2">
    <location>
        <begin position="241"/>
        <end position="295"/>
    </location>
</feature>
<evidence type="ECO:0000256" key="2">
    <source>
        <dbReference type="SAM" id="MobiDB-lite"/>
    </source>
</evidence>
<dbReference type="AlphaFoldDB" id="A0A9N9LQY6"/>
<dbReference type="OrthoDB" id="10300989at2759"/>
<name>A0A9N9LQY6_9HELO</name>
<evidence type="ECO:0000313" key="3">
    <source>
        <dbReference type="EMBL" id="CAG8978953.1"/>
    </source>
</evidence>
<protein>
    <submittedName>
        <fullName evidence="3">Uncharacterized protein</fullName>
    </submittedName>
</protein>
<reference evidence="3" key="1">
    <citation type="submission" date="2021-07" db="EMBL/GenBank/DDBJ databases">
        <authorList>
            <person name="Durling M."/>
        </authorList>
    </citation>
    <scope>NUCLEOTIDE SEQUENCE</scope>
</reference>
<proteinExistence type="predicted"/>
<feature type="compositionally biased region" description="Acidic residues" evidence="2">
    <location>
        <begin position="604"/>
        <end position="614"/>
    </location>
</feature>